<keyword evidence="3 9" id="KW-0808">Transferase</keyword>
<evidence type="ECO:0000256" key="4">
    <source>
        <dbReference type="ARBA" id="ARBA00022692"/>
    </source>
</evidence>
<dbReference type="EMBL" id="CP000655">
    <property type="protein sequence ID" value="ABP33537.1"/>
    <property type="molecule type" value="Genomic_DNA"/>
</dbReference>
<dbReference type="Pfam" id="PF00953">
    <property type="entry name" value="Glycos_transf_4"/>
    <property type="match status" value="1"/>
</dbReference>
<dbReference type="CDD" id="cd06912">
    <property type="entry name" value="GT_MraY_like"/>
    <property type="match status" value="1"/>
</dbReference>
<dbReference type="RefSeq" id="WP_011902162.1">
    <property type="nucleotide sequence ID" value="NC_009379.1"/>
</dbReference>
<dbReference type="AlphaFoldDB" id="A4SVM3"/>
<evidence type="ECO:0000256" key="8">
    <source>
        <dbReference type="SAM" id="Phobius"/>
    </source>
</evidence>
<comment type="cofactor">
    <cofactor evidence="7">
        <name>Mg(2+)</name>
        <dbReference type="ChEBI" id="CHEBI:18420"/>
    </cofactor>
</comment>
<dbReference type="PANTHER" id="PTHR22926">
    <property type="entry name" value="PHOSPHO-N-ACETYLMURAMOYL-PENTAPEPTIDE-TRANSFERASE"/>
    <property type="match status" value="1"/>
</dbReference>
<dbReference type="HOGENOM" id="CLU_023982_5_0_4"/>
<feature type="transmembrane region" description="Helical" evidence="8">
    <location>
        <begin position="305"/>
        <end position="323"/>
    </location>
</feature>
<evidence type="ECO:0000313" key="10">
    <source>
        <dbReference type="Proteomes" id="UP000000231"/>
    </source>
</evidence>
<keyword evidence="7" id="KW-0479">Metal-binding</keyword>
<proteinExistence type="predicted"/>
<protein>
    <submittedName>
        <fullName evidence="9">Glycosyl transferase, family 4</fullName>
    </submittedName>
</protein>
<keyword evidence="7" id="KW-0460">Magnesium</keyword>
<dbReference type="Proteomes" id="UP000000231">
    <property type="component" value="Chromosome"/>
</dbReference>
<feature type="transmembrane region" description="Helical" evidence="8">
    <location>
        <begin position="129"/>
        <end position="150"/>
    </location>
</feature>
<comment type="subcellular location">
    <subcellularLocation>
        <location evidence="1">Cell membrane</location>
        <topology evidence="1">Multi-pass membrane protein</topology>
    </subcellularLocation>
</comment>
<evidence type="ECO:0000256" key="2">
    <source>
        <dbReference type="ARBA" id="ARBA00022475"/>
    </source>
</evidence>
<keyword evidence="4 8" id="KW-0812">Transmembrane</keyword>
<evidence type="ECO:0000256" key="7">
    <source>
        <dbReference type="PIRSR" id="PIRSR600715-1"/>
    </source>
</evidence>
<keyword evidence="10" id="KW-1185">Reference proteome</keyword>
<feature type="transmembrane region" description="Helical" evidence="8">
    <location>
        <begin position="242"/>
        <end position="260"/>
    </location>
</feature>
<dbReference type="GO" id="GO:0016780">
    <property type="term" value="F:phosphotransferase activity, for other substituted phosphate groups"/>
    <property type="evidence" value="ECO:0007669"/>
    <property type="project" value="InterPro"/>
</dbReference>
<dbReference type="PANTHER" id="PTHR22926:SF3">
    <property type="entry name" value="UNDECAPRENYL-PHOSPHATE ALPHA-N-ACETYLGLUCOSAMINYL 1-PHOSPHATE TRANSFERASE"/>
    <property type="match status" value="1"/>
</dbReference>
<evidence type="ECO:0000313" key="9">
    <source>
        <dbReference type="EMBL" id="ABP33537.1"/>
    </source>
</evidence>
<gene>
    <name evidence="9" type="ordered locus">Pnuc_0316</name>
</gene>
<reference evidence="9 10" key="1">
    <citation type="journal article" date="2012" name="Stand. Genomic Sci.">
        <title>Complete genome sequence of Polynucleobacter necessarius subsp. asymbioticus type strain (QLW-P1DMWA-1(T)).</title>
        <authorList>
            <person name="Meincke L."/>
            <person name="Copeland A."/>
            <person name="Lapidus A."/>
            <person name="Lucas S."/>
            <person name="Berry K.W."/>
            <person name="Del Rio T.G."/>
            <person name="Hammon N."/>
            <person name="Dalin E."/>
            <person name="Tice H."/>
            <person name="Pitluck S."/>
            <person name="Richardson P."/>
            <person name="Bruce D."/>
            <person name="Goodwin L."/>
            <person name="Han C."/>
            <person name="Tapia R."/>
            <person name="Detter J.C."/>
            <person name="Schmutz J."/>
            <person name="Brettin T."/>
            <person name="Larimer F."/>
            <person name="Land M."/>
            <person name="Hauser L."/>
            <person name="Kyrpides N.C."/>
            <person name="Ivanova N."/>
            <person name="Goker M."/>
            <person name="Woyke T."/>
            <person name="Wu Q.L."/>
            <person name="Pockl M."/>
            <person name="Hahn M.W."/>
            <person name="Klenk H.P."/>
        </authorList>
    </citation>
    <scope>NUCLEOTIDE SEQUENCE [LARGE SCALE GENOMIC DNA]</scope>
    <source>
        <strain evidence="10">DSM 18221 / CIP 109841 / QLW-P1DMWA-1</strain>
    </source>
</reference>
<feature type="binding site" evidence="7">
    <location>
        <position position="215"/>
    </location>
    <ligand>
        <name>Mg(2+)</name>
        <dbReference type="ChEBI" id="CHEBI:18420"/>
    </ligand>
</feature>
<feature type="transmembrane region" description="Helical" evidence="8">
    <location>
        <begin position="186"/>
        <end position="206"/>
    </location>
</feature>
<keyword evidence="5 8" id="KW-1133">Transmembrane helix</keyword>
<organism evidence="9 10">
    <name type="scientific">Polynucleobacter asymbioticus (strain DSM 18221 / CIP 109841 / QLW-P1DMWA-1)</name>
    <name type="common">Polynucleobacter necessarius subsp. asymbioticus</name>
    <dbReference type="NCBI Taxonomy" id="312153"/>
    <lineage>
        <taxon>Bacteria</taxon>
        <taxon>Pseudomonadati</taxon>
        <taxon>Pseudomonadota</taxon>
        <taxon>Betaproteobacteria</taxon>
        <taxon>Burkholderiales</taxon>
        <taxon>Burkholderiaceae</taxon>
        <taxon>Polynucleobacter</taxon>
    </lineage>
</organism>
<dbReference type="GO" id="GO:0009103">
    <property type="term" value="P:lipopolysaccharide biosynthetic process"/>
    <property type="evidence" value="ECO:0007669"/>
    <property type="project" value="TreeGrafter"/>
</dbReference>
<feature type="transmembrane region" description="Helical" evidence="8">
    <location>
        <begin position="48"/>
        <end position="66"/>
    </location>
</feature>
<dbReference type="GO" id="GO:0046872">
    <property type="term" value="F:metal ion binding"/>
    <property type="evidence" value="ECO:0007669"/>
    <property type="project" value="UniProtKB-KW"/>
</dbReference>
<keyword evidence="6 8" id="KW-0472">Membrane</keyword>
<dbReference type="GO" id="GO:0005886">
    <property type="term" value="C:plasma membrane"/>
    <property type="evidence" value="ECO:0007669"/>
    <property type="project" value="UniProtKB-SubCell"/>
</dbReference>
<feature type="transmembrane region" description="Helical" evidence="8">
    <location>
        <begin position="162"/>
        <end position="180"/>
    </location>
</feature>
<dbReference type="GO" id="GO:0044038">
    <property type="term" value="P:cell wall macromolecule biosynthetic process"/>
    <property type="evidence" value="ECO:0007669"/>
    <property type="project" value="TreeGrafter"/>
</dbReference>
<feature type="transmembrane region" description="Helical" evidence="8">
    <location>
        <begin position="218"/>
        <end position="236"/>
    </location>
</feature>
<feature type="transmembrane region" description="Helical" evidence="8">
    <location>
        <begin position="99"/>
        <end position="117"/>
    </location>
</feature>
<sequence length="360" mass="40058">MSSLLTAFIASLFLTFLIIHSRLSHENHSGDMADAGIQKLHLVTIPRVGGIGIFFGLIAGLTLHIISTPYESITWQLPLIASIPFAIGLSEDISKKVGVRIRLMAVAISACLASYFLDLKISSIDIAGIDYLLSFPGLTIAITVFAITGLTNSYNIIDGLNGLSSMTGMLAASCLAYLAYRLGDTTLLFLSLVLLAAILGFFILNYPRGHIFLGDGGAYLIGFWIAILSICLSYKHTQVSPWFALLINAYPVTETLFTIYRRSFYKNSSAMDADRLHLHSLIYRRILHSHALKTENKFIGKNSKAAPYLWIINLITLVPAILWWDKTGMLIGAFIIYFTVYLWLYKKIISFQTPKWLLFK</sequence>
<dbReference type="KEGG" id="pnu:Pnuc_0316"/>
<name>A4SVM3_POLAQ</name>
<dbReference type="eggNOG" id="COG0472">
    <property type="taxonomic scope" value="Bacteria"/>
</dbReference>
<dbReference type="GO" id="GO:0071555">
    <property type="term" value="P:cell wall organization"/>
    <property type="evidence" value="ECO:0007669"/>
    <property type="project" value="TreeGrafter"/>
</dbReference>
<feature type="binding site" evidence="7">
    <location>
        <position position="155"/>
    </location>
    <ligand>
        <name>Mg(2+)</name>
        <dbReference type="ChEBI" id="CHEBI:18420"/>
    </ligand>
</feature>
<evidence type="ECO:0000256" key="1">
    <source>
        <dbReference type="ARBA" id="ARBA00004651"/>
    </source>
</evidence>
<evidence type="ECO:0000256" key="3">
    <source>
        <dbReference type="ARBA" id="ARBA00022679"/>
    </source>
</evidence>
<dbReference type="InterPro" id="IPR000715">
    <property type="entry name" value="Glycosyl_transferase_4"/>
</dbReference>
<keyword evidence="2" id="KW-1003">Cell membrane</keyword>
<dbReference type="GeneID" id="31480664"/>
<evidence type="ECO:0000256" key="6">
    <source>
        <dbReference type="ARBA" id="ARBA00023136"/>
    </source>
</evidence>
<accession>A4SVM3</accession>
<evidence type="ECO:0000256" key="5">
    <source>
        <dbReference type="ARBA" id="ARBA00022989"/>
    </source>
</evidence>
<feature type="transmembrane region" description="Helical" evidence="8">
    <location>
        <begin position="329"/>
        <end position="345"/>
    </location>
</feature>